<keyword evidence="3" id="KW-1185">Reference proteome</keyword>
<proteinExistence type="predicted"/>
<comment type="caution">
    <text evidence="2">The sequence shown here is derived from an EMBL/GenBank/DDBJ whole genome shotgun (WGS) entry which is preliminary data.</text>
</comment>
<sequence length="245" mass="26225">MVGRVGIGDMGVDLLPRLPVVARVGAAGRAPPARAEELPVRARRGAVAPHARERQRGLRVHQMAQPCRVILFRYVPAMRPGELGVGDALAGVGHALDAEVRRVCQDRGEHGLRVGVGAARAQFRKCAQEPGAGFHLGEQLGDAHAGHEPVDGRVQPVGRSGRYGRERADPEVTAPQLHAVERAALQRACEPAQPPVEQPGAPLQVAADVGVERQRVRAYPPPTGRPIGAARARSRPWRFRSDGGR</sequence>
<accession>A0A2A2JXH4</accession>
<evidence type="ECO:0000313" key="3">
    <source>
        <dbReference type="Proteomes" id="UP000218231"/>
    </source>
</evidence>
<dbReference type="AlphaFoldDB" id="A0A2A2JXH4"/>
<reference evidence="2 3" key="1">
    <citation type="journal article" date="2017" name="Curr. Biol.">
        <title>Genome architecture and evolution of a unichromosomal asexual nematode.</title>
        <authorList>
            <person name="Fradin H."/>
            <person name="Zegar C."/>
            <person name="Gutwein M."/>
            <person name="Lucas J."/>
            <person name="Kovtun M."/>
            <person name="Corcoran D."/>
            <person name="Baugh L.R."/>
            <person name="Kiontke K."/>
            <person name="Gunsalus K."/>
            <person name="Fitch D.H."/>
            <person name="Piano F."/>
        </authorList>
    </citation>
    <scope>NUCLEOTIDE SEQUENCE [LARGE SCALE GENOMIC DNA]</scope>
    <source>
        <strain evidence="2">PF1309</strain>
    </source>
</reference>
<evidence type="ECO:0000313" key="2">
    <source>
        <dbReference type="EMBL" id="PAV66310.1"/>
    </source>
</evidence>
<evidence type="ECO:0000256" key="1">
    <source>
        <dbReference type="SAM" id="MobiDB-lite"/>
    </source>
</evidence>
<organism evidence="2 3">
    <name type="scientific">Diploscapter pachys</name>
    <dbReference type="NCBI Taxonomy" id="2018661"/>
    <lineage>
        <taxon>Eukaryota</taxon>
        <taxon>Metazoa</taxon>
        <taxon>Ecdysozoa</taxon>
        <taxon>Nematoda</taxon>
        <taxon>Chromadorea</taxon>
        <taxon>Rhabditida</taxon>
        <taxon>Rhabditina</taxon>
        <taxon>Rhabditomorpha</taxon>
        <taxon>Rhabditoidea</taxon>
        <taxon>Rhabditidae</taxon>
        <taxon>Diploscapter</taxon>
    </lineage>
</organism>
<feature type="region of interest" description="Disordered" evidence="1">
    <location>
        <begin position="145"/>
        <end position="170"/>
    </location>
</feature>
<dbReference type="Proteomes" id="UP000218231">
    <property type="component" value="Unassembled WGS sequence"/>
</dbReference>
<dbReference type="EMBL" id="LIAE01010124">
    <property type="protein sequence ID" value="PAV66310.1"/>
    <property type="molecule type" value="Genomic_DNA"/>
</dbReference>
<protein>
    <submittedName>
        <fullName evidence="2">Uncharacterized protein</fullName>
    </submittedName>
</protein>
<gene>
    <name evidence="2" type="ORF">WR25_06509</name>
</gene>
<feature type="region of interest" description="Disordered" evidence="1">
    <location>
        <begin position="216"/>
        <end position="245"/>
    </location>
</feature>
<name>A0A2A2JXH4_9BILA</name>